<feature type="domain" description="UmuC" evidence="8">
    <location>
        <begin position="5"/>
        <end position="188"/>
    </location>
</feature>
<protein>
    <submittedName>
        <fullName evidence="9">DNA polymerase IV</fullName>
        <ecNumber evidence="9">2.7.7.7</ecNumber>
    </submittedName>
</protein>
<accession>A0A517T5Z8</accession>
<dbReference type="Pfam" id="PF11799">
    <property type="entry name" value="IMS_C"/>
    <property type="match status" value="1"/>
</dbReference>
<dbReference type="Gene3D" id="3.40.1170.60">
    <property type="match status" value="1"/>
</dbReference>
<dbReference type="FunFam" id="3.40.1170.60:FF:000003">
    <property type="entry name" value="DNA polymerase eta"/>
    <property type="match status" value="1"/>
</dbReference>
<keyword evidence="10" id="KW-1185">Reference proteome</keyword>
<proteinExistence type="inferred from homology"/>
<dbReference type="GO" id="GO:0042276">
    <property type="term" value="P:error-prone translesion synthesis"/>
    <property type="evidence" value="ECO:0007669"/>
    <property type="project" value="TreeGrafter"/>
</dbReference>
<dbReference type="CDD" id="cd00424">
    <property type="entry name" value="PolY"/>
    <property type="match status" value="1"/>
</dbReference>
<dbReference type="EC" id="2.7.7.7" evidence="9"/>
<dbReference type="InterPro" id="IPR043128">
    <property type="entry name" value="Rev_trsase/Diguanyl_cyclase"/>
</dbReference>
<evidence type="ECO:0000259" key="8">
    <source>
        <dbReference type="PROSITE" id="PS50173"/>
    </source>
</evidence>
<dbReference type="GO" id="GO:0003684">
    <property type="term" value="F:damaged DNA binding"/>
    <property type="evidence" value="ECO:0007669"/>
    <property type="project" value="InterPro"/>
</dbReference>
<reference evidence="9 10" key="1">
    <citation type="submission" date="2019-02" db="EMBL/GenBank/DDBJ databases">
        <title>Deep-cultivation of Planctomycetes and their phenomic and genomic characterization uncovers novel biology.</title>
        <authorList>
            <person name="Wiegand S."/>
            <person name="Jogler M."/>
            <person name="Boedeker C."/>
            <person name="Pinto D."/>
            <person name="Vollmers J."/>
            <person name="Rivas-Marin E."/>
            <person name="Kohn T."/>
            <person name="Peeters S.H."/>
            <person name="Heuer A."/>
            <person name="Rast P."/>
            <person name="Oberbeckmann S."/>
            <person name="Bunk B."/>
            <person name="Jeske O."/>
            <person name="Meyerdierks A."/>
            <person name="Storesund J.E."/>
            <person name="Kallscheuer N."/>
            <person name="Luecker S."/>
            <person name="Lage O.M."/>
            <person name="Pohl T."/>
            <person name="Merkel B.J."/>
            <person name="Hornburger P."/>
            <person name="Mueller R.-W."/>
            <person name="Bruemmer F."/>
            <person name="Labrenz M."/>
            <person name="Spormann A.M."/>
            <person name="Op den Camp H."/>
            <person name="Overmann J."/>
            <person name="Amann R."/>
            <person name="Jetten M.S.M."/>
            <person name="Mascher T."/>
            <person name="Medema M.H."/>
            <person name="Devos D.P."/>
            <person name="Kaster A.-K."/>
            <person name="Ovreas L."/>
            <person name="Rohde M."/>
            <person name="Galperin M.Y."/>
            <person name="Jogler C."/>
        </authorList>
    </citation>
    <scope>NUCLEOTIDE SEQUENCE [LARGE SCALE GENOMIC DNA]</scope>
    <source>
        <strain evidence="9 10">V22</strain>
    </source>
</reference>
<dbReference type="OrthoDB" id="9808813at2"/>
<dbReference type="GO" id="GO:0005829">
    <property type="term" value="C:cytosol"/>
    <property type="evidence" value="ECO:0007669"/>
    <property type="project" value="TreeGrafter"/>
</dbReference>
<evidence type="ECO:0000256" key="4">
    <source>
        <dbReference type="ARBA" id="ARBA00022723"/>
    </source>
</evidence>
<dbReference type="InterPro" id="IPR001126">
    <property type="entry name" value="UmuC"/>
</dbReference>
<dbReference type="PANTHER" id="PTHR11076:SF33">
    <property type="entry name" value="DNA POLYMERASE KAPPA"/>
    <property type="match status" value="1"/>
</dbReference>
<dbReference type="Pfam" id="PF00817">
    <property type="entry name" value="IMS"/>
    <property type="match status" value="1"/>
</dbReference>
<dbReference type="SUPFAM" id="SSF56672">
    <property type="entry name" value="DNA/RNA polymerases"/>
    <property type="match status" value="1"/>
</dbReference>
<dbReference type="AlphaFoldDB" id="A0A517T5Z8"/>
<keyword evidence="5" id="KW-0227">DNA damage</keyword>
<keyword evidence="3 9" id="KW-0548">Nucleotidyltransferase</keyword>
<keyword evidence="4" id="KW-0479">Metal-binding</keyword>
<keyword evidence="6" id="KW-0460">Magnesium</keyword>
<dbReference type="KEGG" id="chya:V22_10130"/>
<dbReference type="InterPro" id="IPR017961">
    <property type="entry name" value="DNA_pol_Y-fam_little_finger"/>
</dbReference>
<dbReference type="Gene3D" id="1.10.150.20">
    <property type="entry name" value="5' to 3' exonuclease, C-terminal subdomain"/>
    <property type="match status" value="1"/>
</dbReference>
<dbReference type="GO" id="GO:0009432">
    <property type="term" value="P:SOS response"/>
    <property type="evidence" value="ECO:0007669"/>
    <property type="project" value="TreeGrafter"/>
</dbReference>
<evidence type="ECO:0000313" key="9">
    <source>
        <dbReference type="EMBL" id="QDT63788.1"/>
    </source>
</evidence>
<name>A0A517T5Z8_9PLAN</name>
<sequence length="430" mass="48924">MSLNWLFLDMNAFFASAEQQANPALRGKPVAVVPLETDSTCCIAVSYEARKFGIRTGTQVGEAKRRCPQLVTVTGRHEYYSELHEKIVKAVESVIPVEKVWSIDEMACRLTGSQQRIEEAVELGKAAKQAIYSRVGEALRCSVGLATNRILAKVAAGMQKPDGLTVLPQSELPHRLFPLELDDFPGIGPRMLRRLNTYGIDTTEQLCGLDRKELRHIWNGVIGEQWWYWLRGEDVDEPATRRRTVGHQHVLAPEYRNEEGAEQILAKLAQKAAARLRRIGYRAGRIYVGLSCYRPTRSKWEQERRLPMCSDTPTILRAFADIWRYHPRGVTPHKVYVTLYDLEPVSQSTPSLFADDHRRDAISSVMDNINLRFGSQTLYCGVMQQVKSDDIAPMRIAFAKIPDEIERLELFARREGQGRPVPRRGRKDHD</sequence>
<evidence type="ECO:0000256" key="2">
    <source>
        <dbReference type="ARBA" id="ARBA00022679"/>
    </source>
</evidence>
<dbReference type="EMBL" id="CP036316">
    <property type="protein sequence ID" value="QDT63788.1"/>
    <property type="molecule type" value="Genomic_DNA"/>
</dbReference>
<dbReference type="InterPro" id="IPR024728">
    <property type="entry name" value="PolY_HhH_motif"/>
</dbReference>
<keyword evidence="7" id="KW-0234">DNA repair</keyword>
<dbReference type="GO" id="GO:0003887">
    <property type="term" value="F:DNA-directed DNA polymerase activity"/>
    <property type="evidence" value="ECO:0007669"/>
    <property type="project" value="UniProtKB-KW"/>
</dbReference>
<dbReference type="RefSeq" id="WP_145260369.1">
    <property type="nucleotide sequence ID" value="NZ_CP036316.1"/>
</dbReference>
<evidence type="ECO:0000256" key="7">
    <source>
        <dbReference type="ARBA" id="ARBA00023204"/>
    </source>
</evidence>
<dbReference type="PANTHER" id="PTHR11076">
    <property type="entry name" value="DNA REPAIR POLYMERASE UMUC / TRANSFERASE FAMILY MEMBER"/>
    <property type="match status" value="1"/>
</dbReference>
<dbReference type="InterPro" id="IPR043502">
    <property type="entry name" value="DNA/RNA_pol_sf"/>
</dbReference>
<evidence type="ECO:0000256" key="3">
    <source>
        <dbReference type="ARBA" id="ARBA00022695"/>
    </source>
</evidence>
<evidence type="ECO:0000256" key="6">
    <source>
        <dbReference type="ARBA" id="ARBA00022842"/>
    </source>
</evidence>
<evidence type="ECO:0000256" key="1">
    <source>
        <dbReference type="ARBA" id="ARBA00010945"/>
    </source>
</evidence>
<dbReference type="InterPro" id="IPR050116">
    <property type="entry name" value="DNA_polymerase-Y"/>
</dbReference>
<organism evidence="9 10">
    <name type="scientific">Calycomorphotria hydatis</name>
    <dbReference type="NCBI Taxonomy" id="2528027"/>
    <lineage>
        <taxon>Bacteria</taxon>
        <taxon>Pseudomonadati</taxon>
        <taxon>Planctomycetota</taxon>
        <taxon>Planctomycetia</taxon>
        <taxon>Planctomycetales</taxon>
        <taxon>Planctomycetaceae</taxon>
        <taxon>Calycomorphotria</taxon>
    </lineage>
</organism>
<dbReference type="Gene3D" id="3.30.70.270">
    <property type="match status" value="1"/>
</dbReference>
<comment type="similarity">
    <text evidence="1">Belongs to the DNA polymerase type-Y family.</text>
</comment>
<evidence type="ECO:0000256" key="5">
    <source>
        <dbReference type="ARBA" id="ARBA00022763"/>
    </source>
</evidence>
<gene>
    <name evidence="9" type="primary">dinB</name>
    <name evidence="9" type="ORF">V22_10130</name>
</gene>
<dbReference type="Proteomes" id="UP000319976">
    <property type="component" value="Chromosome"/>
</dbReference>
<evidence type="ECO:0000313" key="10">
    <source>
        <dbReference type="Proteomes" id="UP000319976"/>
    </source>
</evidence>
<keyword evidence="2 9" id="KW-0808">Transferase</keyword>
<dbReference type="GO" id="GO:0006281">
    <property type="term" value="P:DNA repair"/>
    <property type="evidence" value="ECO:0007669"/>
    <property type="project" value="UniProtKB-KW"/>
</dbReference>
<dbReference type="Pfam" id="PF11798">
    <property type="entry name" value="IMS_HHH"/>
    <property type="match status" value="1"/>
</dbReference>
<dbReference type="PROSITE" id="PS50173">
    <property type="entry name" value="UMUC"/>
    <property type="match status" value="1"/>
</dbReference>
<dbReference type="GO" id="GO:0046872">
    <property type="term" value="F:metal ion binding"/>
    <property type="evidence" value="ECO:0007669"/>
    <property type="project" value="UniProtKB-KW"/>
</dbReference>